<dbReference type="InterPro" id="IPR002125">
    <property type="entry name" value="CMP_dCMP_dom"/>
</dbReference>
<dbReference type="EC" id="3.5.4.5" evidence="4"/>
<dbReference type="PROSITE" id="PS51747">
    <property type="entry name" value="CYT_DCMP_DEAMINASES_2"/>
    <property type="match status" value="1"/>
</dbReference>
<evidence type="ECO:0000313" key="16">
    <source>
        <dbReference type="EMBL" id="CBY33310.1"/>
    </source>
</evidence>
<dbReference type="GO" id="GO:0008270">
    <property type="term" value="F:zinc ion binding"/>
    <property type="evidence" value="ECO:0007669"/>
    <property type="project" value="InterPro"/>
</dbReference>
<feature type="binding site" evidence="12">
    <location>
        <position position="223"/>
    </location>
    <ligand>
        <name>Zn(2+)</name>
        <dbReference type="ChEBI" id="CHEBI:29105"/>
        <note>catalytic</note>
    </ligand>
</feature>
<dbReference type="GO" id="GO:0072527">
    <property type="term" value="P:pyrimidine-containing compound metabolic process"/>
    <property type="evidence" value="ECO:0007669"/>
    <property type="project" value="UniProtKB-ARBA"/>
</dbReference>
<feature type="binding site" evidence="12">
    <location>
        <position position="184"/>
    </location>
    <ligand>
        <name>Zn(2+)</name>
        <dbReference type="ChEBI" id="CHEBI:29105"/>
        <note>catalytic</note>
    </ligand>
</feature>
<dbReference type="PROSITE" id="PS00903">
    <property type="entry name" value="CYT_DCMP_DEAMINASES_1"/>
    <property type="match status" value="1"/>
</dbReference>
<comment type="cofactor">
    <cofactor evidence="1 12">
        <name>Zn(2+)</name>
        <dbReference type="ChEBI" id="CHEBI:29105"/>
    </cofactor>
</comment>
<evidence type="ECO:0000256" key="5">
    <source>
        <dbReference type="ARBA" id="ARBA00022723"/>
    </source>
</evidence>
<keyword evidence="17" id="KW-1185">Reference proteome</keyword>
<evidence type="ECO:0000256" key="6">
    <source>
        <dbReference type="ARBA" id="ARBA00022801"/>
    </source>
</evidence>
<dbReference type="Proteomes" id="UP000001307">
    <property type="component" value="Unassembled WGS sequence"/>
</dbReference>
<evidence type="ECO:0000259" key="13">
    <source>
        <dbReference type="PROSITE" id="PS51747"/>
    </source>
</evidence>
<evidence type="ECO:0000256" key="2">
    <source>
        <dbReference type="ARBA" id="ARBA00003949"/>
    </source>
</evidence>
<dbReference type="NCBIfam" id="TIGR01354">
    <property type="entry name" value="cyt_deam_tetra"/>
    <property type="match status" value="1"/>
</dbReference>
<keyword evidence="7 12" id="KW-0862">Zinc</keyword>
<evidence type="ECO:0000313" key="15">
    <source>
        <dbReference type="EMBL" id="CBY33306.1"/>
    </source>
</evidence>
<keyword evidence="6" id="KW-0378">Hydrolase</keyword>
<dbReference type="SUPFAM" id="SSF53927">
    <property type="entry name" value="Cytidine deaminase-like"/>
    <property type="match status" value="1"/>
</dbReference>
<dbReference type="InParanoid" id="E4XAL0"/>
<feature type="active site" description="Proton donor" evidence="10">
    <location>
        <position position="186"/>
    </location>
</feature>
<comment type="catalytic activity">
    <reaction evidence="9">
        <text>cytidine + H2O + H(+) = uridine + NH4(+)</text>
        <dbReference type="Rhea" id="RHEA:16069"/>
        <dbReference type="ChEBI" id="CHEBI:15377"/>
        <dbReference type="ChEBI" id="CHEBI:15378"/>
        <dbReference type="ChEBI" id="CHEBI:16704"/>
        <dbReference type="ChEBI" id="CHEBI:17562"/>
        <dbReference type="ChEBI" id="CHEBI:28938"/>
        <dbReference type="EC" id="3.5.4.5"/>
    </reaction>
</comment>
<dbReference type="InterPro" id="IPR006262">
    <property type="entry name" value="Cyt_deam_tetra"/>
</dbReference>
<dbReference type="InterPro" id="IPR016192">
    <property type="entry name" value="APOBEC/CMP_deaminase_Zn-bd"/>
</dbReference>
<comment type="function">
    <text evidence="2">This enzyme scavenges exogenous and endogenous cytidine and 2'-deoxycytidine for UMP synthesis.</text>
</comment>
<evidence type="ECO:0000256" key="11">
    <source>
        <dbReference type="PIRSR" id="PIRSR606262-2"/>
    </source>
</evidence>
<name>E4XAL0_OIKDI</name>
<dbReference type="Proteomes" id="UP000011014">
    <property type="component" value="Unassembled WGS sequence"/>
</dbReference>
<gene>
    <name evidence="14" type="ORF">GSOID_T00005123001</name>
    <name evidence="15" type="ORF">GSOID_T00021209001</name>
    <name evidence="16" type="ORF">GSOID_T00021213001</name>
</gene>
<dbReference type="GO" id="GO:0055086">
    <property type="term" value="P:nucleobase-containing small molecule metabolic process"/>
    <property type="evidence" value="ECO:0007669"/>
    <property type="project" value="UniProtKB-ARBA"/>
</dbReference>
<dbReference type="InterPro" id="IPR016193">
    <property type="entry name" value="Cytidine_deaminase-like"/>
</dbReference>
<dbReference type="GO" id="GO:0004126">
    <property type="term" value="F:cytidine deaminase activity"/>
    <property type="evidence" value="ECO:0007669"/>
    <property type="project" value="UniProtKB-EC"/>
</dbReference>
<dbReference type="EMBL" id="FN654408">
    <property type="protein sequence ID" value="CBY33306.1"/>
    <property type="molecule type" value="Genomic_DNA"/>
</dbReference>
<feature type="domain" description="CMP/dCMP-type deaminase" evidence="13">
    <location>
        <begin position="133"/>
        <end position="261"/>
    </location>
</feature>
<keyword evidence="5 12" id="KW-0479">Metal-binding</keyword>
<sequence length="263" mass="29362">MGREHGFQRPAESFAITKAKRVHLPDRLFERRINNFRLFLVSKISISNPAPVERGVSEVDKASKSSAKLLKAQNAADYHLEVELKEPSDQQLPREVFSKPNSVNAFSKRMVNEPVILEEAEVRDQQGEVISMAVLQDMVSKAKQNLEKAYCTYSKFHVGASLLTTKGQFDGVNVENASYGLTICAERSAMCSAISQHGKHEFRAIAIATTSPHDTWAAPCGACRQFLVEFGDFPVILTNNKDEKVKIIKTKELLPDCFCPDDM</sequence>
<evidence type="ECO:0000313" key="14">
    <source>
        <dbReference type="EMBL" id="CBY08547.1"/>
    </source>
</evidence>
<evidence type="ECO:0000313" key="17">
    <source>
        <dbReference type="Proteomes" id="UP000001307"/>
    </source>
</evidence>
<evidence type="ECO:0000256" key="9">
    <source>
        <dbReference type="ARBA" id="ARBA00049558"/>
    </source>
</evidence>
<dbReference type="Gene3D" id="3.40.140.10">
    <property type="entry name" value="Cytidine Deaminase, domain 2"/>
    <property type="match status" value="1"/>
</dbReference>
<evidence type="ECO:0000256" key="3">
    <source>
        <dbReference type="ARBA" id="ARBA00006576"/>
    </source>
</evidence>
<evidence type="ECO:0000256" key="10">
    <source>
        <dbReference type="PIRSR" id="PIRSR606262-1"/>
    </source>
</evidence>
<evidence type="ECO:0000256" key="12">
    <source>
        <dbReference type="PIRSR" id="PIRSR606262-3"/>
    </source>
</evidence>
<comment type="similarity">
    <text evidence="3">Belongs to the cytidine and deoxycytidylate deaminase family.</text>
</comment>
<dbReference type="FunFam" id="3.40.140.10:FF:000008">
    <property type="entry name" value="Cytidine deaminase"/>
    <property type="match status" value="1"/>
</dbReference>
<dbReference type="AlphaFoldDB" id="E4XAL0"/>
<evidence type="ECO:0000256" key="7">
    <source>
        <dbReference type="ARBA" id="ARBA00022833"/>
    </source>
</evidence>
<dbReference type="InterPro" id="IPR050202">
    <property type="entry name" value="Cyt/Deoxycyt_deaminase"/>
</dbReference>
<dbReference type="GO" id="GO:0005829">
    <property type="term" value="C:cytosol"/>
    <property type="evidence" value="ECO:0007669"/>
    <property type="project" value="TreeGrafter"/>
</dbReference>
<evidence type="ECO:0000256" key="1">
    <source>
        <dbReference type="ARBA" id="ARBA00001947"/>
    </source>
</evidence>
<dbReference type="Pfam" id="PF00383">
    <property type="entry name" value="dCMP_cyt_deam_1"/>
    <property type="match status" value="1"/>
</dbReference>
<accession>E4XAL0</accession>
<dbReference type="NCBIfam" id="NF004064">
    <property type="entry name" value="PRK05578.1"/>
    <property type="match status" value="1"/>
</dbReference>
<feature type="binding site" evidence="11">
    <location>
        <begin position="173"/>
        <end position="179"/>
    </location>
    <ligand>
        <name>substrate</name>
    </ligand>
</feature>
<dbReference type="PANTHER" id="PTHR11644:SF2">
    <property type="entry name" value="CYTIDINE DEAMINASE"/>
    <property type="match status" value="1"/>
</dbReference>
<dbReference type="PANTHER" id="PTHR11644">
    <property type="entry name" value="CYTIDINE DEAMINASE"/>
    <property type="match status" value="1"/>
</dbReference>
<evidence type="ECO:0000256" key="4">
    <source>
        <dbReference type="ARBA" id="ARBA00012783"/>
    </source>
</evidence>
<feature type="binding site" evidence="12">
    <location>
        <position position="220"/>
    </location>
    <ligand>
        <name>Zn(2+)</name>
        <dbReference type="ChEBI" id="CHEBI:29105"/>
        <note>catalytic</note>
    </ligand>
</feature>
<proteinExistence type="inferred from homology"/>
<reference evidence="14" key="1">
    <citation type="journal article" date="2010" name="Science">
        <title>Plasticity of animal genome architecture unmasked by rapid evolution of a pelagic tunicate.</title>
        <authorList>
            <person name="Denoeud F."/>
            <person name="Henriet S."/>
            <person name="Mungpakdee S."/>
            <person name="Aury J.M."/>
            <person name="Da Silva C."/>
            <person name="Brinkmann H."/>
            <person name="Mikhaleva J."/>
            <person name="Olsen L.C."/>
            <person name="Jubin C."/>
            <person name="Canestro C."/>
            <person name="Bouquet J.M."/>
            <person name="Danks G."/>
            <person name="Poulain J."/>
            <person name="Campsteijn C."/>
            <person name="Adamski M."/>
            <person name="Cross I."/>
            <person name="Yadetie F."/>
            <person name="Muffato M."/>
            <person name="Louis A."/>
            <person name="Butcher S."/>
            <person name="Tsagkogeorga G."/>
            <person name="Konrad A."/>
            <person name="Singh S."/>
            <person name="Jensen M.F."/>
            <person name="Cong E.H."/>
            <person name="Eikeseth-Otteraa H."/>
            <person name="Noel B."/>
            <person name="Anthouard V."/>
            <person name="Porcel B.M."/>
            <person name="Kachouri-Lafond R."/>
            <person name="Nishino A."/>
            <person name="Ugolini M."/>
            <person name="Chourrout P."/>
            <person name="Nishida H."/>
            <person name="Aasland R."/>
            <person name="Huzurbazar S."/>
            <person name="Westhof E."/>
            <person name="Delsuc F."/>
            <person name="Lehrach H."/>
            <person name="Reinhardt R."/>
            <person name="Weissenbach J."/>
            <person name="Roy S.W."/>
            <person name="Artiguenave F."/>
            <person name="Postlethwait J.H."/>
            <person name="Manak J.R."/>
            <person name="Thompson E.M."/>
            <person name="Jaillon O."/>
            <person name="Du Pasquier L."/>
            <person name="Boudinot P."/>
            <person name="Liberles D.A."/>
            <person name="Volff J.N."/>
            <person name="Philippe H."/>
            <person name="Lenhard B."/>
            <person name="Roest Crollius H."/>
            <person name="Wincker P."/>
            <person name="Chourrout D."/>
        </authorList>
    </citation>
    <scope>NUCLEOTIDE SEQUENCE [LARGE SCALE GENOMIC DNA]</scope>
</reference>
<organism evidence="14">
    <name type="scientific">Oikopleura dioica</name>
    <name type="common">Tunicate</name>
    <dbReference type="NCBI Taxonomy" id="34765"/>
    <lineage>
        <taxon>Eukaryota</taxon>
        <taxon>Metazoa</taxon>
        <taxon>Chordata</taxon>
        <taxon>Tunicata</taxon>
        <taxon>Appendicularia</taxon>
        <taxon>Copelata</taxon>
        <taxon>Oikopleuridae</taxon>
        <taxon>Oikopleura</taxon>
    </lineage>
</organism>
<protein>
    <recommendedName>
        <fullName evidence="4">cytidine deaminase</fullName>
        <ecNumber evidence="4">3.5.4.5</ecNumber>
    </recommendedName>
    <alternativeName>
        <fullName evidence="8">Cytidine aminohydrolase</fullName>
    </alternativeName>
</protein>
<dbReference type="EMBL" id="FN653032">
    <property type="protein sequence ID" value="CBY08547.1"/>
    <property type="molecule type" value="Genomic_DNA"/>
</dbReference>
<dbReference type="OrthoDB" id="414540at2759"/>
<dbReference type="CDD" id="cd01283">
    <property type="entry name" value="cytidine_deaminase"/>
    <property type="match status" value="1"/>
</dbReference>
<evidence type="ECO:0000256" key="8">
    <source>
        <dbReference type="ARBA" id="ARBA00032005"/>
    </source>
</evidence>
<dbReference type="EMBL" id="FN654408">
    <property type="protein sequence ID" value="CBY33310.1"/>
    <property type="molecule type" value="Genomic_DNA"/>
</dbReference>
<dbReference type="GO" id="GO:0042802">
    <property type="term" value="F:identical protein binding"/>
    <property type="evidence" value="ECO:0007669"/>
    <property type="project" value="UniProtKB-ARBA"/>
</dbReference>